<dbReference type="Pfam" id="PF19300">
    <property type="entry name" value="BPD_transp_1_N"/>
    <property type="match status" value="1"/>
</dbReference>
<keyword evidence="4 7" id="KW-0812">Transmembrane</keyword>
<sequence length="305" mass="32476">MLRYALKRLGVGLLCLVGVSVIIFVAMRLAGDPTLLLLPDDATEQDRIELRQELGLDKPLPVQYAIFVAGAVQGDFGMSTRWKMPAMELVLARLPATLQLAGLAFSLAVGIGLLSGVTSATARGSVFDQCVRLGVTLGLAVPVFWVGLIFIMVFAVDLGWFPTSGRGSFAHLILPAVTMALNPAAAMSRLSRSAMLGVLGADYIKMARVKGNSEARVVWKHGLRNAAIPVATLAGIQLANMIGNTVVVETIFAWPGIGKLIIDAIFARDFAVVQAAICVVAAAYIILNLAVDLTYGLLDPQIRYD</sequence>
<keyword evidence="3" id="KW-1003">Cell membrane</keyword>
<gene>
    <name evidence="9" type="ORF">N5A92_16975</name>
</gene>
<dbReference type="PANTHER" id="PTHR43163">
    <property type="entry name" value="DIPEPTIDE TRANSPORT SYSTEM PERMEASE PROTEIN DPPB-RELATED"/>
    <property type="match status" value="1"/>
</dbReference>
<evidence type="ECO:0000256" key="5">
    <source>
        <dbReference type="ARBA" id="ARBA00022989"/>
    </source>
</evidence>
<protein>
    <submittedName>
        <fullName evidence="9">ABC transporter permease</fullName>
    </submittedName>
</protein>
<dbReference type="Gene3D" id="1.10.3720.10">
    <property type="entry name" value="MetI-like"/>
    <property type="match status" value="1"/>
</dbReference>
<organism evidence="9 10">
    <name type="scientific">Chelativorans salis</name>
    <dbReference type="NCBI Taxonomy" id="2978478"/>
    <lineage>
        <taxon>Bacteria</taxon>
        <taxon>Pseudomonadati</taxon>
        <taxon>Pseudomonadota</taxon>
        <taxon>Alphaproteobacteria</taxon>
        <taxon>Hyphomicrobiales</taxon>
        <taxon>Phyllobacteriaceae</taxon>
        <taxon>Chelativorans</taxon>
    </lineage>
</organism>
<comment type="subcellular location">
    <subcellularLocation>
        <location evidence="1 7">Cell membrane</location>
        <topology evidence="1 7">Multi-pass membrane protein</topology>
    </subcellularLocation>
</comment>
<proteinExistence type="inferred from homology"/>
<dbReference type="EMBL" id="JAOCZP010000005">
    <property type="protein sequence ID" value="MCT7376727.1"/>
    <property type="molecule type" value="Genomic_DNA"/>
</dbReference>
<keyword evidence="5 7" id="KW-1133">Transmembrane helix</keyword>
<evidence type="ECO:0000256" key="7">
    <source>
        <dbReference type="RuleBase" id="RU363032"/>
    </source>
</evidence>
<feature type="transmembrane region" description="Helical" evidence="7">
    <location>
        <begin position="100"/>
        <end position="121"/>
    </location>
</feature>
<feature type="domain" description="ABC transmembrane type-1" evidence="8">
    <location>
        <begin position="94"/>
        <end position="291"/>
    </location>
</feature>
<evidence type="ECO:0000313" key="10">
    <source>
        <dbReference type="Proteomes" id="UP001320831"/>
    </source>
</evidence>
<dbReference type="Proteomes" id="UP001320831">
    <property type="component" value="Unassembled WGS sequence"/>
</dbReference>
<dbReference type="InterPro" id="IPR000515">
    <property type="entry name" value="MetI-like"/>
</dbReference>
<name>A0ABT2LQE6_9HYPH</name>
<dbReference type="PANTHER" id="PTHR43163:SF6">
    <property type="entry name" value="DIPEPTIDE TRANSPORT SYSTEM PERMEASE PROTEIN DPPB-RELATED"/>
    <property type="match status" value="1"/>
</dbReference>
<keyword evidence="10" id="KW-1185">Reference proteome</keyword>
<accession>A0ABT2LQE6</accession>
<feature type="transmembrane region" description="Helical" evidence="7">
    <location>
        <begin position="9"/>
        <end position="30"/>
    </location>
</feature>
<keyword evidence="2 7" id="KW-0813">Transport</keyword>
<dbReference type="PROSITE" id="PS50928">
    <property type="entry name" value="ABC_TM1"/>
    <property type="match status" value="1"/>
</dbReference>
<feature type="transmembrane region" description="Helical" evidence="7">
    <location>
        <begin position="270"/>
        <end position="291"/>
    </location>
</feature>
<reference evidence="9 10" key="1">
    <citation type="submission" date="2022-09" db="EMBL/GenBank/DDBJ databases">
        <title>Chelativorans salina sp. nov., a novel slightly halophilic bacterium isolated from a saline lake sediment enrichment.</title>
        <authorList>
            <person name="Gao L."/>
            <person name="Fang B.-Z."/>
            <person name="Li W.-J."/>
        </authorList>
    </citation>
    <scope>NUCLEOTIDE SEQUENCE [LARGE SCALE GENOMIC DNA]</scope>
    <source>
        <strain evidence="9 10">EGI FJ00035</strain>
    </source>
</reference>
<evidence type="ECO:0000313" key="9">
    <source>
        <dbReference type="EMBL" id="MCT7376727.1"/>
    </source>
</evidence>
<comment type="caution">
    <text evidence="9">The sequence shown here is derived from an EMBL/GenBank/DDBJ whole genome shotgun (WGS) entry which is preliminary data.</text>
</comment>
<feature type="transmembrane region" description="Helical" evidence="7">
    <location>
        <begin position="133"/>
        <end position="156"/>
    </location>
</feature>
<evidence type="ECO:0000256" key="3">
    <source>
        <dbReference type="ARBA" id="ARBA00022475"/>
    </source>
</evidence>
<evidence type="ECO:0000259" key="8">
    <source>
        <dbReference type="PROSITE" id="PS50928"/>
    </source>
</evidence>
<evidence type="ECO:0000256" key="1">
    <source>
        <dbReference type="ARBA" id="ARBA00004651"/>
    </source>
</evidence>
<dbReference type="InterPro" id="IPR045621">
    <property type="entry name" value="BPD_transp_1_N"/>
</dbReference>
<comment type="similarity">
    <text evidence="7">Belongs to the binding-protein-dependent transport system permease family.</text>
</comment>
<keyword evidence="6 7" id="KW-0472">Membrane</keyword>
<dbReference type="InterPro" id="IPR035906">
    <property type="entry name" value="MetI-like_sf"/>
</dbReference>
<dbReference type="Pfam" id="PF00528">
    <property type="entry name" value="BPD_transp_1"/>
    <property type="match status" value="1"/>
</dbReference>
<dbReference type="RefSeq" id="WP_260904887.1">
    <property type="nucleotide sequence ID" value="NZ_JAOCZP010000005.1"/>
</dbReference>
<evidence type="ECO:0000256" key="6">
    <source>
        <dbReference type="ARBA" id="ARBA00023136"/>
    </source>
</evidence>
<evidence type="ECO:0000256" key="2">
    <source>
        <dbReference type="ARBA" id="ARBA00022448"/>
    </source>
</evidence>
<dbReference type="SUPFAM" id="SSF161098">
    <property type="entry name" value="MetI-like"/>
    <property type="match status" value="1"/>
</dbReference>
<evidence type="ECO:0000256" key="4">
    <source>
        <dbReference type="ARBA" id="ARBA00022692"/>
    </source>
</evidence>
<dbReference type="CDD" id="cd06261">
    <property type="entry name" value="TM_PBP2"/>
    <property type="match status" value="1"/>
</dbReference>